<proteinExistence type="predicted"/>
<dbReference type="InterPro" id="IPR001119">
    <property type="entry name" value="SLH_dom"/>
</dbReference>
<accession>A0A212J1M3</accession>
<keyword evidence="1" id="KW-0677">Repeat</keyword>
<feature type="domain" description="SLH" evidence="3">
    <location>
        <begin position="29"/>
        <end position="92"/>
    </location>
</feature>
<dbReference type="Pfam" id="PF00395">
    <property type="entry name" value="SLH"/>
    <property type="match status" value="2"/>
</dbReference>
<reference evidence="4" key="1">
    <citation type="submission" date="2016-04" db="EMBL/GenBank/DDBJ databases">
        <authorList>
            <person name="Evans L.H."/>
            <person name="Alamgir A."/>
            <person name="Owens N."/>
            <person name="Weber N.D."/>
            <person name="Virtaneva K."/>
            <person name="Barbian K."/>
            <person name="Babar A."/>
            <person name="Rosenke K."/>
        </authorList>
    </citation>
    <scope>NUCLEOTIDE SEQUENCE</scope>
    <source>
        <strain evidence="4">86</strain>
    </source>
</reference>
<dbReference type="AlphaFoldDB" id="A0A212J1M3"/>
<organism evidence="4">
    <name type="scientific">uncultured Eubacteriales bacterium</name>
    <dbReference type="NCBI Taxonomy" id="172733"/>
    <lineage>
        <taxon>Bacteria</taxon>
        <taxon>Bacillati</taxon>
        <taxon>Bacillota</taxon>
        <taxon>Clostridia</taxon>
        <taxon>Eubacteriales</taxon>
        <taxon>environmental samples</taxon>
    </lineage>
</organism>
<evidence type="ECO:0000256" key="2">
    <source>
        <dbReference type="SAM" id="SignalP"/>
    </source>
</evidence>
<dbReference type="PROSITE" id="PS51272">
    <property type="entry name" value="SLH"/>
    <property type="match status" value="2"/>
</dbReference>
<protein>
    <recommendedName>
        <fullName evidence="3">SLH domain-containing protein</fullName>
    </recommendedName>
</protein>
<feature type="domain" description="SLH" evidence="3">
    <location>
        <begin position="93"/>
        <end position="156"/>
    </location>
</feature>
<feature type="chain" id="PRO_5012329518" description="SLH domain-containing protein" evidence="2">
    <location>
        <begin position="29"/>
        <end position="536"/>
    </location>
</feature>
<sequence length="536" mass="56002">MKRLRIKLISLLFVLGLFSGLLSVPAGAASNVPLSDLSQVTHREAVLLMTDLGVIQGKTDGTYAPKENVDRATMAKLLYGILMGETDPTSFSSVDTGLTDIAGNWAENYIKYCYSVGIISGKGNNTFDPDGVVNVASAAKMLLVTLGYDAVDRGYASDPLWADNITRDADALGLLEEINQYSFEPLTRDNAAQMIYNALFAYTRTPDYALREGGQTIVGYTTNPTTLGLEMFGLLRYTILVGDTSATQGPPTVSYFSISPRGSAISDKAGIMGQIRSGQAGFAIGPELAGSYAVLYVKGEYSLSAGGDSIEKLTLEKIYSSTLSPQPLRVLGSSAAGVPITGDAAGISLTSPGGANTAYLARLDSSPAYFINGKAATLAEANGAASVRGAMVDLLDANGNGKADMVKVTVKETGILTGDVETRWVDGQEQVRFPGLSGLSDWTDGSTVIGGRGLKKNDGVLVVKIGGTTYVEEADSVSGYAVAVGSENGALLKMDGKEYRASGLLTGKVPGWSGVSGNYVFCLDDNGDIFGAVAVN</sequence>
<dbReference type="EMBL" id="FLUN01000001">
    <property type="protein sequence ID" value="SBV93358.1"/>
    <property type="molecule type" value="Genomic_DNA"/>
</dbReference>
<evidence type="ECO:0000313" key="4">
    <source>
        <dbReference type="EMBL" id="SBV93358.1"/>
    </source>
</evidence>
<evidence type="ECO:0000256" key="1">
    <source>
        <dbReference type="ARBA" id="ARBA00022737"/>
    </source>
</evidence>
<gene>
    <name evidence="4" type="ORF">KL86CLO1_10369</name>
</gene>
<name>A0A212J1M3_9FIRM</name>
<evidence type="ECO:0000259" key="3">
    <source>
        <dbReference type="PROSITE" id="PS51272"/>
    </source>
</evidence>
<keyword evidence="2" id="KW-0732">Signal</keyword>
<feature type="signal peptide" evidence="2">
    <location>
        <begin position="1"/>
        <end position="28"/>
    </location>
</feature>